<evidence type="ECO:0000313" key="2">
    <source>
        <dbReference type="Proteomes" id="UP001595897"/>
    </source>
</evidence>
<dbReference type="InterPro" id="IPR012334">
    <property type="entry name" value="Pectin_lyas_fold"/>
</dbReference>
<comment type="caution">
    <text evidence="1">The sequence shown here is derived from an EMBL/GenBank/DDBJ whole genome shotgun (WGS) entry which is preliminary data.</text>
</comment>
<dbReference type="SUPFAM" id="SSF51126">
    <property type="entry name" value="Pectin lyase-like"/>
    <property type="match status" value="1"/>
</dbReference>
<name>A0ABV9M1I1_9ALTE</name>
<gene>
    <name evidence="1" type="ORF">ACFO4O_17655</name>
</gene>
<keyword evidence="2" id="KW-1185">Reference proteome</keyword>
<proteinExistence type="predicted"/>
<evidence type="ECO:0000313" key="1">
    <source>
        <dbReference type="EMBL" id="MFC4701975.1"/>
    </source>
</evidence>
<protein>
    <submittedName>
        <fullName evidence="1">Right-handed parallel beta-helix repeat-containing protein</fullName>
    </submittedName>
</protein>
<accession>A0ABV9M1I1</accession>
<dbReference type="Gene3D" id="2.160.20.10">
    <property type="entry name" value="Single-stranded right-handed beta-helix, Pectin lyase-like"/>
    <property type="match status" value="1"/>
</dbReference>
<dbReference type="EMBL" id="JBHSGU010000029">
    <property type="protein sequence ID" value="MFC4701975.1"/>
    <property type="molecule type" value="Genomic_DNA"/>
</dbReference>
<dbReference type="RefSeq" id="WP_382410953.1">
    <property type="nucleotide sequence ID" value="NZ_JBHSGU010000029.1"/>
</dbReference>
<organism evidence="1 2">
    <name type="scientific">Glaciecola siphonariae</name>
    <dbReference type="NCBI Taxonomy" id="521012"/>
    <lineage>
        <taxon>Bacteria</taxon>
        <taxon>Pseudomonadati</taxon>
        <taxon>Pseudomonadota</taxon>
        <taxon>Gammaproteobacteria</taxon>
        <taxon>Alteromonadales</taxon>
        <taxon>Alteromonadaceae</taxon>
        <taxon>Glaciecola</taxon>
    </lineage>
</organism>
<dbReference type="Proteomes" id="UP001595897">
    <property type="component" value="Unassembled WGS sequence"/>
</dbReference>
<sequence>MSFNLRAVFIIAFCIAVQSCAIVNKNKSETSKQLGETLLHVHKQHSNLGREELEHMFKNGEISKQDLAFLQRDIALLNESLNTISTNKDLYLSLEVISANDHTHSKDILPLIFWMYPNEVNRLIEELESSEAFLHEDVERAALIARLDPSVAFEPTASGISGEKIVPLINSASITLYGFNEEIQNEVWFKESTDNVWQQGYPLQWEPVDGALSGSIVYLLPDTKYDVKVSYTYDGQNTERSYSFVTRPDSPPIDPDKIYYLSDLYSGGSFDLSAFDISGSEKGWAKIIGDGVVIDGDELTEAAFDIGDASYLLLENIVVKGGRNYGIHGDGAHHIWIDGCDVEQFGRKPYERRKGIAYESAEATTAINYDSGIFFRYSGVITIENCHVHNPNVAANHWGDGHPKGASALLLSAKHRNPEYQGQYIVRFNKFTGSHDNRFNDVIESRANVRRWGGFFRDSAIHDNFLAYANDDIMELDGGQSNVLVYNNYMTQAYCGISVAPNMQGPSYIFNNDIVDLGDQRDAQWAAIKMGGLFAAPSGKTLVFQNYIDVGAHGIAGAYLRGDKSFWTETRLNIIRLSSFRNQKRGYGLRDDEGYFLNHFKDDLIYNEVTKQAEVWLNQGNNQLDLYAPSESELELVSNKLLKQLDLKKVVPLPNFSSETKASPNTAQAIPVLSDAILEGFDTQDSAPKVLSKNDDQVTLSGNTWKSILLAQPLTNNAVISLDVDIDGTIEIVGLGLENDNRLSPERVFNLYGTQRFGNTALRKAEKTQRRLLFKPSDYVDGDINRLVLIVDNDSPELQTASVTFSNLEIFSDANEQSVSSTQAISDHIAVGMRRPTNED</sequence>
<dbReference type="PROSITE" id="PS51257">
    <property type="entry name" value="PROKAR_LIPOPROTEIN"/>
    <property type="match status" value="1"/>
</dbReference>
<reference evidence="2" key="1">
    <citation type="journal article" date="2019" name="Int. J. Syst. Evol. Microbiol.">
        <title>The Global Catalogue of Microorganisms (GCM) 10K type strain sequencing project: providing services to taxonomists for standard genome sequencing and annotation.</title>
        <authorList>
            <consortium name="The Broad Institute Genomics Platform"/>
            <consortium name="The Broad Institute Genome Sequencing Center for Infectious Disease"/>
            <person name="Wu L."/>
            <person name="Ma J."/>
        </authorList>
    </citation>
    <scope>NUCLEOTIDE SEQUENCE [LARGE SCALE GENOMIC DNA]</scope>
    <source>
        <strain evidence="2">KACC 12507</strain>
    </source>
</reference>
<dbReference type="InterPro" id="IPR011050">
    <property type="entry name" value="Pectin_lyase_fold/virulence"/>
</dbReference>